<evidence type="ECO:0000313" key="2">
    <source>
        <dbReference type="Proteomes" id="UP000638462"/>
    </source>
</evidence>
<comment type="caution">
    <text evidence="1">The sequence shown here is derived from an EMBL/GenBank/DDBJ whole genome shotgun (WGS) entry which is preliminary data.</text>
</comment>
<evidence type="ECO:0000313" key="1">
    <source>
        <dbReference type="EMBL" id="GGF00909.1"/>
    </source>
</evidence>
<dbReference type="EMBL" id="BMIT01000010">
    <property type="protein sequence ID" value="GGF00909.1"/>
    <property type="molecule type" value="Genomic_DNA"/>
</dbReference>
<keyword evidence="2" id="KW-1185">Reference proteome</keyword>
<evidence type="ECO:0008006" key="3">
    <source>
        <dbReference type="Google" id="ProtNLM"/>
    </source>
</evidence>
<proteinExistence type="predicted"/>
<accession>A0ABQ1TTS2</accession>
<organism evidence="1 2">
    <name type="scientific">Pseudoalteromonas gelatinilytica</name>
    <dbReference type="NCBI Taxonomy" id="1703256"/>
    <lineage>
        <taxon>Bacteria</taxon>
        <taxon>Pseudomonadati</taxon>
        <taxon>Pseudomonadota</taxon>
        <taxon>Gammaproteobacteria</taxon>
        <taxon>Alteromonadales</taxon>
        <taxon>Pseudoalteromonadaceae</taxon>
        <taxon>Pseudoalteromonas</taxon>
    </lineage>
</organism>
<dbReference type="RefSeq" id="WP_188729645.1">
    <property type="nucleotide sequence ID" value="NZ_BMIT01000010.1"/>
</dbReference>
<sequence>MHNKILEFILLDENNEPILSDLGLPTLKTGHVPKTEKDLLRVISLGQPVNVINAFAQEFIDSEQWEWASKYYDYLVELNEAEQYNANLPDPIPTEDGTLIEVEPKALPTEPVRPAVRTVDEVLEPYKVTIFKLQRQSQIDNAVIEISTGKTFDADEQSITRMANALIKHWQLAEDDTIPWSTADVPTGVMVECTKAEIVEAHSLATDHFATAWNIK</sequence>
<dbReference type="Proteomes" id="UP000638462">
    <property type="component" value="Unassembled WGS sequence"/>
</dbReference>
<name>A0ABQ1TTS2_9GAMM</name>
<protein>
    <recommendedName>
        <fullName evidence="3">DUF4376 domain-containing protein</fullName>
    </recommendedName>
</protein>
<reference evidence="2" key="1">
    <citation type="journal article" date="2019" name="Int. J. Syst. Evol. Microbiol.">
        <title>The Global Catalogue of Microorganisms (GCM) 10K type strain sequencing project: providing services to taxonomists for standard genome sequencing and annotation.</title>
        <authorList>
            <consortium name="The Broad Institute Genomics Platform"/>
            <consortium name="The Broad Institute Genome Sequencing Center for Infectious Disease"/>
            <person name="Wu L."/>
            <person name="Ma J."/>
        </authorList>
    </citation>
    <scope>NUCLEOTIDE SEQUENCE [LARGE SCALE GENOMIC DNA]</scope>
    <source>
        <strain evidence="2">CGMCC 1.15394</strain>
    </source>
</reference>
<gene>
    <name evidence="1" type="ORF">GCM10008027_27250</name>
</gene>